<feature type="compositionally biased region" description="Low complexity" evidence="1">
    <location>
        <begin position="141"/>
        <end position="152"/>
    </location>
</feature>
<feature type="compositionally biased region" description="Pro residues" evidence="1">
    <location>
        <begin position="124"/>
        <end position="136"/>
    </location>
</feature>
<organism evidence="3 4">
    <name type="scientific">Mycolicibacterium frederiksbergense</name>
    <dbReference type="NCBI Taxonomy" id="117567"/>
    <lineage>
        <taxon>Bacteria</taxon>
        <taxon>Bacillati</taxon>
        <taxon>Actinomycetota</taxon>
        <taxon>Actinomycetes</taxon>
        <taxon>Mycobacteriales</taxon>
        <taxon>Mycobacteriaceae</taxon>
        <taxon>Mycolicibacterium</taxon>
    </lineage>
</organism>
<evidence type="ECO:0000313" key="3">
    <source>
        <dbReference type="EMBL" id="QIV84472.1"/>
    </source>
</evidence>
<protein>
    <submittedName>
        <fullName evidence="3">Uncharacterized protein</fullName>
    </submittedName>
</protein>
<dbReference type="AlphaFoldDB" id="A0A6H0SA28"/>
<evidence type="ECO:0000313" key="4">
    <source>
        <dbReference type="Proteomes" id="UP000501849"/>
    </source>
</evidence>
<sequence length="220" mass="21098">MTDRQRAATRSTVKLALATTLLTGGALFTAGLAAAEPAPLVPPGDPAAPIPGQPVAVNPEELVAAPPAPPPVGAPPVPAMTNPAYGQGSSGGGLGYIKDLWNAARSNDPMAAFSEAGTAGMPTGAPPGAGPAPKLPPGYMSLTDPSSSTPSLQGTPQVGGPPLPPGFVSLSDPNPPAEALPIGAPGAAPAGVPAPGAPAPPPVPAPAPMPPTIIQQGPLG</sequence>
<dbReference type="KEGG" id="mfre:EXE63_29005"/>
<dbReference type="EMBL" id="CP038799">
    <property type="protein sequence ID" value="QIV84472.1"/>
    <property type="molecule type" value="Genomic_DNA"/>
</dbReference>
<name>A0A6H0SA28_9MYCO</name>
<accession>A0A6H0SA28</accession>
<evidence type="ECO:0000256" key="1">
    <source>
        <dbReference type="SAM" id="MobiDB-lite"/>
    </source>
</evidence>
<keyword evidence="4" id="KW-1185">Reference proteome</keyword>
<gene>
    <name evidence="3" type="ORF">EXE63_29005</name>
</gene>
<proteinExistence type="predicted"/>
<feature type="chain" id="PRO_5026336892" evidence="2">
    <location>
        <begin position="36"/>
        <end position="220"/>
    </location>
</feature>
<feature type="compositionally biased region" description="Pro residues" evidence="1">
    <location>
        <begin position="195"/>
        <end position="211"/>
    </location>
</feature>
<dbReference type="RefSeq" id="WP_168144802.1">
    <property type="nucleotide sequence ID" value="NZ_CP038799.1"/>
</dbReference>
<dbReference type="Proteomes" id="UP000501849">
    <property type="component" value="Chromosome"/>
</dbReference>
<feature type="region of interest" description="Disordered" evidence="1">
    <location>
        <begin position="113"/>
        <end position="220"/>
    </location>
</feature>
<reference evidence="3 4" key="1">
    <citation type="submission" date="2019-04" db="EMBL/GenBank/DDBJ databases">
        <title>Draft, Whole-Genome Sequence of the Anthracene-degrading Mycobacterium frederiksbergense LB501T, Isolated from a Polycyclic Aromatic Hydrocarbon (PAH)-Contaminated Soil.</title>
        <authorList>
            <person name="Augelletti F."/>
        </authorList>
    </citation>
    <scope>NUCLEOTIDE SEQUENCE [LARGE SCALE GENOMIC DNA]</scope>
    <source>
        <strain evidence="3 4">LB 501T</strain>
    </source>
</reference>
<keyword evidence="2" id="KW-0732">Signal</keyword>
<feature type="compositionally biased region" description="Low complexity" evidence="1">
    <location>
        <begin position="179"/>
        <end position="194"/>
    </location>
</feature>
<evidence type="ECO:0000256" key="2">
    <source>
        <dbReference type="SAM" id="SignalP"/>
    </source>
</evidence>
<feature type="signal peptide" evidence="2">
    <location>
        <begin position="1"/>
        <end position="35"/>
    </location>
</feature>